<dbReference type="Proteomes" id="UP000095767">
    <property type="component" value="Unassembled WGS sequence"/>
</dbReference>
<protein>
    <recommendedName>
        <fullName evidence="2">PDZ domain-containing protein</fullName>
    </recommendedName>
</protein>
<keyword evidence="4" id="KW-1185">Reference proteome</keyword>
<dbReference type="Pfam" id="PF13365">
    <property type="entry name" value="Trypsin_2"/>
    <property type="match status" value="1"/>
</dbReference>
<evidence type="ECO:0000313" key="4">
    <source>
        <dbReference type="Proteomes" id="UP000095767"/>
    </source>
</evidence>
<sequence length="489" mass="55325">MRGGRHRTLPYGHRENMTSLQSDGDSSAGHKRKELEDPQVEQRAYNLRPRKDDPITTQRRSELKRHRKQKKTTRDNKHDEEPEPRHEKPEPPKAIASSIQKTMTGVPKRNGQENIKNRTEQILNSDRSAAGRKWRPYFWAPDRGLRSSEIKRVDWTVEKSALQIAPSVVGLQSFTEDTSLFSCSGTVVEFFEGNGLIVTVANLVRCPDTDEVAVNLRIKVFLLNGEALEGRLSYHDFYYNICVVRVRCPAPLPTKSFSSSTTAIDFGISRSRYVVTLGRDRETHALLLRRGKIIPKGRSKFDCEELSVSTCRISKAEVGGPLMDFDGYIIGMNYYHNKETPFIPSFIVLKCLNQFRLFGKVVRPWHGLRVKTLYGDGCSPFERMQTNLRSGVIIERIDEQSSAKASGLKEGDAISRVDGVYFSNAAELGGILLDIGTNYLLKHPNFNQPDADSSEMEICLKFSVRGRGSEKTVVVNKPKFGGLNRWPFL</sequence>
<dbReference type="EMBL" id="LWDX02017450">
    <property type="protein sequence ID" value="OEL33822.1"/>
    <property type="molecule type" value="Genomic_DNA"/>
</dbReference>
<comment type="caution">
    <text evidence="3">The sequence shown here is derived from an EMBL/GenBank/DDBJ whole genome shotgun (WGS) entry which is preliminary data.</text>
</comment>
<dbReference type="Gene3D" id="2.30.42.10">
    <property type="match status" value="1"/>
</dbReference>
<name>A0A1E5W8W7_9POAL</name>
<feature type="compositionally biased region" description="Basic and acidic residues" evidence="1">
    <location>
        <begin position="72"/>
        <end position="91"/>
    </location>
</feature>
<dbReference type="InterPro" id="IPR009003">
    <property type="entry name" value="Peptidase_S1_PA"/>
</dbReference>
<evidence type="ECO:0000313" key="3">
    <source>
        <dbReference type="EMBL" id="OEL33822.1"/>
    </source>
</evidence>
<accession>A0A1E5W8W7</accession>
<dbReference type="Pfam" id="PF00595">
    <property type="entry name" value="PDZ"/>
    <property type="match status" value="1"/>
</dbReference>
<dbReference type="Gene3D" id="2.40.10.120">
    <property type="match status" value="1"/>
</dbReference>
<evidence type="ECO:0000259" key="2">
    <source>
        <dbReference type="Pfam" id="PF00595"/>
    </source>
</evidence>
<organism evidence="3 4">
    <name type="scientific">Dichanthelium oligosanthes</name>
    <dbReference type="NCBI Taxonomy" id="888268"/>
    <lineage>
        <taxon>Eukaryota</taxon>
        <taxon>Viridiplantae</taxon>
        <taxon>Streptophyta</taxon>
        <taxon>Embryophyta</taxon>
        <taxon>Tracheophyta</taxon>
        <taxon>Spermatophyta</taxon>
        <taxon>Magnoliopsida</taxon>
        <taxon>Liliopsida</taxon>
        <taxon>Poales</taxon>
        <taxon>Poaceae</taxon>
        <taxon>PACMAD clade</taxon>
        <taxon>Panicoideae</taxon>
        <taxon>Panicodae</taxon>
        <taxon>Paniceae</taxon>
        <taxon>Dichantheliinae</taxon>
        <taxon>Dichanthelium</taxon>
    </lineage>
</organism>
<dbReference type="OrthoDB" id="4217619at2759"/>
<feature type="compositionally biased region" description="Basic residues" evidence="1">
    <location>
        <begin position="62"/>
        <end position="71"/>
    </location>
</feature>
<gene>
    <name evidence="3" type="ORF">BAE44_0005159</name>
</gene>
<dbReference type="AlphaFoldDB" id="A0A1E5W8W7"/>
<evidence type="ECO:0000256" key="1">
    <source>
        <dbReference type="SAM" id="MobiDB-lite"/>
    </source>
</evidence>
<reference evidence="3 4" key="1">
    <citation type="submission" date="2016-09" db="EMBL/GenBank/DDBJ databases">
        <title>The draft genome of Dichanthelium oligosanthes: A C3 panicoid grass species.</title>
        <authorList>
            <person name="Studer A.J."/>
            <person name="Schnable J.C."/>
            <person name="Brutnell T.P."/>
        </authorList>
    </citation>
    <scope>NUCLEOTIDE SEQUENCE [LARGE SCALE GENOMIC DNA]</scope>
    <source>
        <strain evidence="4">cv. Kellogg 1175</strain>
        <tissue evidence="3">Leaf</tissue>
    </source>
</reference>
<dbReference type="STRING" id="888268.A0A1E5W8W7"/>
<proteinExistence type="predicted"/>
<dbReference type="SUPFAM" id="SSF50494">
    <property type="entry name" value="Trypsin-like serine proteases"/>
    <property type="match status" value="1"/>
</dbReference>
<dbReference type="InterPro" id="IPR036034">
    <property type="entry name" value="PDZ_sf"/>
</dbReference>
<feature type="domain" description="PDZ" evidence="2">
    <location>
        <begin position="389"/>
        <end position="427"/>
    </location>
</feature>
<feature type="region of interest" description="Disordered" evidence="1">
    <location>
        <begin position="1"/>
        <end position="123"/>
    </location>
</feature>
<dbReference type="InterPro" id="IPR001478">
    <property type="entry name" value="PDZ"/>
</dbReference>
<dbReference type="PANTHER" id="PTHR47389:SF5">
    <property type="entry name" value="OS09G0436700 PROTEIN"/>
    <property type="match status" value="1"/>
</dbReference>
<dbReference type="PANTHER" id="PTHR47389">
    <property type="entry name" value="OS09G0436400 PROTEIN"/>
    <property type="match status" value="1"/>
</dbReference>
<dbReference type="SUPFAM" id="SSF50156">
    <property type="entry name" value="PDZ domain-like"/>
    <property type="match status" value="1"/>
</dbReference>